<dbReference type="Proteomes" id="UP000800036">
    <property type="component" value="Unassembled WGS sequence"/>
</dbReference>
<feature type="domain" description="Ubiquitin-like" evidence="1">
    <location>
        <begin position="66"/>
        <end position="115"/>
    </location>
</feature>
<reference evidence="2" key="1">
    <citation type="journal article" date="2020" name="Stud. Mycol.">
        <title>101 Dothideomycetes genomes: a test case for predicting lifestyles and emergence of pathogens.</title>
        <authorList>
            <person name="Haridas S."/>
            <person name="Albert R."/>
            <person name="Binder M."/>
            <person name="Bloem J."/>
            <person name="Labutti K."/>
            <person name="Salamov A."/>
            <person name="Andreopoulos B."/>
            <person name="Baker S."/>
            <person name="Barry K."/>
            <person name="Bills G."/>
            <person name="Bluhm B."/>
            <person name="Cannon C."/>
            <person name="Castanera R."/>
            <person name="Culley D."/>
            <person name="Daum C."/>
            <person name="Ezra D."/>
            <person name="Gonzalez J."/>
            <person name="Henrissat B."/>
            <person name="Kuo A."/>
            <person name="Liang C."/>
            <person name="Lipzen A."/>
            <person name="Lutzoni F."/>
            <person name="Magnuson J."/>
            <person name="Mondo S."/>
            <person name="Nolan M."/>
            <person name="Ohm R."/>
            <person name="Pangilinan J."/>
            <person name="Park H.-J."/>
            <person name="Ramirez L."/>
            <person name="Alfaro M."/>
            <person name="Sun H."/>
            <person name="Tritt A."/>
            <person name="Yoshinaga Y."/>
            <person name="Zwiers L.-H."/>
            <person name="Turgeon B."/>
            <person name="Goodwin S."/>
            <person name="Spatafora J."/>
            <person name="Crous P."/>
            <person name="Grigoriev I."/>
        </authorList>
    </citation>
    <scope>NUCLEOTIDE SEQUENCE</scope>
    <source>
        <strain evidence="2">CBS 107.79</strain>
    </source>
</reference>
<dbReference type="InterPro" id="IPR029071">
    <property type="entry name" value="Ubiquitin-like_domsf"/>
</dbReference>
<name>A0A6A5VR10_9PLEO</name>
<evidence type="ECO:0000313" key="3">
    <source>
        <dbReference type="Proteomes" id="UP000800036"/>
    </source>
</evidence>
<dbReference type="Gene3D" id="3.10.20.90">
    <property type="entry name" value="Phosphatidylinositol 3-kinase Catalytic Subunit, Chain A, domain 1"/>
    <property type="match status" value="1"/>
</dbReference>
<evidence type="ECO:0000313" key="2">
    <source>
        <dbReference type="EMBL" id="KAF1979228.1"/>
    </source>
</evidence>
<evidence type="ECO:0000259" key="1">
    <source>
        <dbReference type="PROSITE" id="PS50053"/>
    </source>
</evidence>
<keyword evidence="3" id="KW-1185">Reference proteome</keyword>
<dbReference type="OrthoDB" id="428577at2759"/>
<dbReference type="AlphaFoldDB" id="A0A6A5VR10"/>
<proteinExistence type="predicted"/>
<dbReference type="SUPFAM" id="SSF54236">
    <property type="entry name" value="Ubiquitin-like"/>
    <property type="match status" value="1"/>
</dbReference>
<dbReference type="EMBL" id="ML976658">
    <property type="protein sequence ID" value="KAF1979228.1"/>
    <property type="molecule type" value="Genomic_DNA"/>
</dbReference>
<accession>A0A6A5VR10</accession>
<organism evidence="2 3">
    <name type="scientific">Bimuria novae-zelandiae CBS 107.79</name>
    <dbReference type="NCBI Taxonomy" id="1447943"/>
    <lineage>
        <taxon>Eukaryota</taxon>
        <taxon>Fungi</taxon>
        <taxon>Dikarya</taxon>
        <taxon>Ascomycota</taxon>
        <taxon>Pezizomycotina</taxon>
        <taxon>Dothideomycetes</taxon>
        <taxon>Pleosporomycetidae</taxon>
        <taxon>Pleosporales</taxon>
        <taxon>Massarineae</taxon>
        <taxon>Didymosphaeriaceae</taxon>
        <taxon>Bimuria</taxon>
    </lineage>
</organism>
<gene>
    <name evidence="2" type="ORF">BU23DRAFT_563445</name>
</gene>
<dbReference type="PROSITE" id="PS50053">
    <property type="entry name" value="UBIQUITIN_2"/>
    <property type="match status" value="1"/>
</dbReference>
<dbReference type="InterPro" id="IPR000626">
    <property type="entry name" value="Ubiquitin-like_dom"/>
</dbReference>
<sequence>MPFGGGHSVEAQMTGKDAFGGIQIEVTPHKPRPAPHPLPPCSYTYEGPGDFRLFLKMLDGYTAIIMTYENDRVEVLKSRIYMHKKGQELEDGYILSDYGIPEDQTLQLTLRLRGGYAVRFHPHIYDMSIAAGGQIEQVIAKDTYNHEWLPEQTTVFNVQMLTSAAYKMVTGSAPPYKPIGAEEYAAHNMPFFKMYEEPSGVCGDFGAVKSVAQLDGVEKVVVEPRVVEIYKNYALVLRFTGLVNPMGPMLPFRTKNDLKK</sequence>
<protein>
    <recommendedName>
        <fullName evidence="1">Ubiquitin-like domain-containing protein</fullName>
    </recommendedName>
</protein>